<evidence type="ECO:0000259" key="1">
    <source>
        <dbReference type="PROSITE" id="PS51340"/>
    </source>
</evidence>
<proteinExistence type="predicted"/>
<dbReference type="InterPro" id="IPR005302">
    <property type="entry name" value="MoCF_Sase_C"/>
</dbReference>
<dbReference type="eggNOG" id="COG2258">
    <property type="taxonomic scope" value="Bacteria"/>
</dbReference>
<sequence length="137" mass="15094">MGKILAICISKQRGVQKKPINEAKVIADWGIEHDAHGGDWHRQVSLLSADKIEDFRKNGVRVGYGAFGENLVVSGLDFAKLSVGTLLRAGEVPSGDDANRKRMPCTLCCLSSSRGLYHAARRRFCQSIDRRRPSSGR</sequence>
<gene>
    <name evidence="2" type="ORF">HMPREF0080_00621</name>
</gene>
<dbReference type="Pfam" id="PF03473">
    <property type="entry name" value="MOSC"/>
    <property type="match status" value="1"/>
</dbReference>
<dbReference type="GO" id="GO:0030151">
    <property type="term" value="F:molybdenum ion binding"/>
    <property type="evidence" value="ECO:0007669"/>
    <property type="project" value="InterPro"/>
</dbReference>
<protein>
    <recommendedName>
        <fullName evidence="1">MOSC domain-containing protein</fullName>
    </recommendedName>
</protein>
<dbReference type="RefSeq" id="WP_006789610.1">
    <property type="nucleotide sequence ID" value="NZ_JH417572.1"/>
</dbReference>
<dbReference type="HOGENOM" id="CLU_122785_1_0_9"/>
<dbReference type="Gene3D" id="2.40.33.20">
    <property type="entry name" value="PK beta-barrel domain-like"/>
    <property type="match status" value="1"/>
</dbReference>
<dbReference type="InterPro" id="IPR052716">
    <property type="entry name" value="MOSC_domain"/>
</dbReference>
<dbReference type="AlphaFoldDB" id="G9YG57"/>
<dbReference type="PROSITE" id="PS51340">
    <property type="entry name" value="MOSC"/>
    <property type="match status" value="1"/>
</dbReference>
<accession>G9YG57</accession>
<dbReference type="STRING" id="861450.HMPREF0080_00621"/>
<dbReference type="EMBL" id="AGCJ01000018">
    <property type="protein sequence ID" value="EHM42487.1"/>
    <property type="molecule type" value="Genomic_DNA"/>
</dbReference>
<keyword evidence="3" id="KW-1185">Reference proteome</keyword>
<reference evidence="2 3" key="1">
    <citation type="submission" date="2011-08" db="EMBL/GenBank/DDBJ databases">
        <authorList>
            <person name="Weinstock G."/>
            <person name="Sodergren E."/>
            <person name="Clifton S."/>
            <person name="Fulton L."/>
            <person name="Fulton B."/>
            <person name="Courtney L."/>
            <person name="Fronick C."/>
            <person name="Harrison M."/>
            <person name="Strong C."/>
            <person name="Farmer C."/>
            <person name="Delahaunty K."/>
            <person name="Markovic C."/>
            <person name="Hall O."/>
            <person name="Minx P."/>
            <person name="Tomlinson C."/>
            <person name="Mitreva M."/>
            <person name="Hou S."/>
            <person name="Chen J."/>
            <person name="Wollam A."/>
            <person name="Pepin K.H."/>
            <person name="Johnson M."/>
            <person name="Bhonagiri V."/>
            <person name="Zhang X."/>
            <person name="Suruliraj S."/>
            <person name="Warren W."/>
            <person name="Chinwalla A."/>
            <person name="Mardis E.R."/>
            <person name="Wilson R.K."/>
        </authorList>
    </citation>
    <scope>NUCLEOTIDE SEQUENCE [LARGE SCALE GENOMIC DNA]</scope>
    <source>
        <strain evidence="2 3">F0357</strain>
    </source>
</reference>
<dbReference type="Proteomes" id="UP000005481">
    <property type="component" value="Unassembled WGS sequence"/>
</dbReference>
<evidence type="ECO:0000313" key="3">
    <source>
        <dbReference type="Proteomes" id="UP000005481"/>
    </source>
</evidence>
<comment type="caution">
    <text evidence="2">The sequence shown here is derived from an EMBL/GenBank/DDBJ whole genome shotgun (WGS) entry which is preliminary data.</text>
</comment>
<name>G9YG57_9FIRM</name>
<evidence type="ECO:0000313" key="2">
    <source>
        <dbReference type="EMBL" id="EHM42487.1"/>
    </source>
</evidence>
<feature type="domain" description="MOSC" evidence="1">
    <location>
        <begin position="18"/>
        <end position="137"/>
    </location>
</feature>
<dbReference type="InterPro" id="IPR011037">
    <property type="entry name" value="Pyrv_Knase-like_insert_dom_sf"/>
</dbReference>
<dbReference type="PANTHER" id="PTHR36930">
    <property type="entry name" value="METAL-SULFUR CLUSTER BIOSYNTHESIS PROTEINS YUAD-RELATED"/>
    <property type="match status" value="1"/>
</dbReference>
<organism evidence="2 3">
    <name type="scientific">Anaeroglobus geminatus F0357</name>
    <dbReference type="NCBI Taxonomy" id="861450"/>
    <lineage>
        <taxon>Bacteria</taxon>
        <taxon>Bacillati</taxon>
        <taxon>Bacillota</taxon>
        <taxon>Negativicutes</taxon>
        <taxon>Veillonellales</taxon>
        <taxon>Veillonellaceae</taxon>
        <taxon>Anaeroglobus</taxon>
    </lineage>
</organism>
<dbReference type="PANTHER" id="PTHR36930:SF1">
    <property type="entry name" value="MOSC DOMAIN-CONTAINING PROTEIN"/>
    <property type="match status" value="1"/>
</dbReference>
<dbReference type="GO" id="GO:0030170">
    <property type="term" value="F:pyridoxal phosphate binding"/>
    <property type="evidence" value="ECO:0007669"/>
    <property type="project" value="InterPro"/>
</dbReference>
<dbReference type="GO" id="GO:0003824">
    <property type="term" value="F:catalytic activity"/>
    <property type="evidence" value="ECO:0007669"/>
    <property type="project" value="InterPro"/>
</dbReference>
<dbReference type="SUPFAM" id="SSF50800">
    <property type="entry name" value="PK beta-barrel domain-like"/>
    <property type="match status" value="1"/>
</dbReference>